<dbReference type="Proteomes" id="UP000199513">
    <property type="component" value="Unassembled WGS sequence"/>
</dbReference>
<keyword evidence="1 10" id="KW-0963">Cytoplasm</keyword>
<dbReference type="Gene3D" id="1.10.40.50">
    <property type="entry name" value="Probable gtpase engc, domain 3"/>
    <property type="match status" value="1"/>
</dbReference>
<comment type="cofactor">
    <cofactor evidence="10">
        <name>Zn(2+)</name>
        <dbReference type="ChEBI" id="CHEBI:29105"/>
    </cofactor>
    <text evidence="10">Binds 1 zinc ion per subunit.</text>
</comment>
<keyword evidence="4 10" id="KW-0699">rRNA-binding</keyword>
<name>A0A1I2IWX5_9BACT</name>
<feature type="binding site" evidence="10">
    <location>
        <position position="264"/>
    </location>
    <ligand>
        <name>Zn(2+)</name>
        <dbReference type="ChEBI" id="CHEBI:29105"/>
    </ligand>
</feature>
<keyword evidence="2 10" id="KW-0690">Ribosome biogenesis</keyword>
<evidence type="ECO:0000256" key="4">
    <source>
        <dbReference type="ARBA" id="ARBA00022730"/>
    </source>
</evidence>
<protein>
    <recommendedName>
        <fullName evidence="10">Small ribosomal subunit biogenesis GTPase RsgA</fullName>
        <ecNumber evidence="10">3.6.1.-</ecNumber>
    </recommendedName>
</protein>
<keyword evidence="14" id="KW-1185">Reference proteome</keyword>
<feature type="domain" description="CP-type G" evidence="12">
    <location>
        <begin position="75"/>
        <end position="235"/>
    </location>
</feature>
<evidence type="ECO:0000313" key="14">
    <source>
        <dbReference type="Proteomes" id="UP000199513"/>
    </source>
</evidence>
<feature type="binding site" evidence="10">
    <location>
        <position position="259"/>
    </location>
    <ligand>
        <name>Zn(2+)</name>
        <dbReference type="ChEBI" id="CHEBI:29105"/>
    </ligand>
</feature>
<dbReference type="GO" id="GO:0005525">
    <property type="term" value="F:GTP binding"/>
    <property type="evidence" value="ECO:0007669"/>
    <property type="project" value="UniProtKB-UniRule"/>
</dbReference>
<evidence type="ECO:0000313" key="13">
    <source>
        <dbReference type="EMBL" id="SFF46250.1"/>
    </source>
</evidence>
<evidence type="ECO:0000256" key="10">
    <source>
        <dbReference type="HAMAP-Rule" id="MF_01820"/>
    </source>
</evidence>
<evidence type="ECO:0000256" key="3">
    <source>
        <dbReference type="ARBA" id="ARBA00022723"/>
    </source>
</evidence>
<dbReference type="InterPro" id="IPR030378">
    <property type="entry name" value="G_CP_dom"/>
</dbReference>
<dbReference type="Pfam" id="PF03193">
    <property type="entry name" value="RsgA_GTPase"/>
    <property type="match status" value="1"/>
</dbReference>
<feature type="domain" description="EngC GTPase" evidence="11">
    <location>
        <begin position="83"/>
        <end position="233"/>
    </location>
</feature>
<dbReference type="PANTHER" id="PTHR32120">
    <property type="entry name" value="SMALL RIBOSOMAL SUBUNIT BIOGENESIS GTPASE RSGA"/>
    <property type="match status" value="1"/>
</dbReference>
<keyword evidence="7 10" id="KW-0862">Zinc</keyword>
<organism evidence="13 14">
    <name type="scientific">Thermoflexibacter ruber</name>
    <dbReference type="NCBI Taxonomy" id="1003"/>
    <lineage>
        <taxon>Bacteria</taxon>
        <taxon>Pseudomonadati</taxon>
        <taxon>Bacteroidota</taxon>
        <taxon>Cytophagia</taxon>
        <taxon>Cytophagales</taxon>
        <taxon>Thermoflexibacteraceae</taxon>
        <taxon>Thermoflexibacter</taxon>
    </lineage>
</organism>
<dbReference type="InterPro" id="IPR031944">
    <property type="entry name" value="RsgA_N"/>
</dbReference>
<dbReference type="Pfam" id="PF16745">
    <property type="entry name" value="RsgA_N"/>
    <property type="match status" value="1"/>
</dbReference>
<comment type="subunit">
    <text evidence="10">Monomer. Associates with 30S ribosomal subunit, binds 16S rRNA.</text>
</comment>
<dbReference type="GO" id="GO:0003924">
    <property type="term" value="F:GTPase activity"/>
    <property type="evidence" value="ECO:0007669"/>
    <property type="project" value="UniProtKB-UniRule"/>
</dbReference>
<dbReference type="EMBL" id="FONY01000037">
    <property type="protein sequence ID" value="SFF46250.1"/>
    <property type="molecule type" value="Genomic_DNA"/>
</dbReference>
<dbReference type="PROSITE" id="PS51721">
    <property type="entry name" value="G_CP"/>
    <property type="match status" value="1"/>
</dbReference>
<dbReference type="GO" id="GO:0042274">
    <property type="term" value="P:ribosomal small subunit biogenesis"/>
    <property type="evidence" value="ECO:0007669"/>
    <property type="project" value="UniProtKB-UniRule"/>
</dbReference>
<dbReference type="PANTHER" id="PTHR32120:SF11">
    <property type="entry name" value="SMALL RIBOSOMAL SUBUNIT BIOGENESIS GTPASE RSGA 1, MITOCHONDRIAL-RELATED"/>
    <property type="match status" value="1"/>
</dbReference>
<comment type="subcellular location">
    <subcellularLocation>
        <location evidence="10">Cytoplasm</location>
    </subcellularLocation>
</comment>
<evidence type="ECO:0000256" key="1">
    <source>
        <dbReference type="ARBA" id="ARBA00022490"/>
    </source>
</evidence>
<dbReference type="AlphaFoldDB" id="A0A1I2IWX5"/>
<dbReference type="Gene3D" id="3.40.50.300">
    <property type="entry name" value="P-loop containing nucleotide triphosphate hydrolases"/>
    <property type="match status" value="1"/>
</dbReference>
<dbReference type="EC" id="3.6.1.-" evidence="10"/>
<dbReference type="SUPFAM" id="SSF52540">
    <property type="entry name" value="P-loop containing nucleoside triphosphate hydrolases"/>
    <property type="match status" value="1"/>
</dbReference>
<evidence type="ECO:0000259" key="12">
    <source>
        <dbReference type="PROSITE" id="PS51721"/>
    </source>
</evidence>
<gene>
    <name evidence="10" type="primary">rsgA</name>
    <name evidence="13" type="ORF">SAMN04488541_103734</name>
</gene>
<feature type="binding site" evidence="10">
    <location>
        <position position="266"/>
    </location>
    <ligand>
        <name>Zn(2+)</name>
        <dbReference type="ChEBI" id="CHEBI:29105"/>
    </ligand>
</feature>
<dbReference type="InterPro" id="IPR027417">
    <property type="entry name" value="P-loop_NTPase"/>
</dbReference>
<dbReference type="PROSITE" id="PS50936">
    <property type="entry name" value="ENGC_GTPASE"/>
    <property type="match status" value="1"/>
</dbReference>
<dbReference type="SUPFAM" id="SSF50249">
    <property type="entry name" value="Nucleic acid-binding proteins"/>
    <property type="match status" value="1"/>
</dbReference>
<dbReference type="GO" id="GO:0005737">
    <property type="term" value="C:cytoplasm"/>
    <property type="evidence" value="ECO:0007669"/>
    <property type="project" value="UniProtKB-SubCell"/>
</dbReference>
<keyword evidence="3 10" id="KW-0479">Metal-binding</keyword>
<dbReference type="InterPro" id="IPR004881">
    <property type="entry name" value="Ribosome_biogen_GTPase_RsgA"/>
</dbReference>
<keyword evidence="8 10" id="KW-0694">RNA-binding</keyword>
<evidence type="ECO:0000256" key="8">
    <source>
        <dbReference type="ARBA" id="ARBA00022884"/>
    </source>
</evidence>
<evidence type="ECO:0000259" key="11">
    <source>
        <dbReference type="PROSITE" id="PS50936"/>
    </source>
</evidence>
<keyword evidence="5 10" id="KW-0547">Nucleotide-binding</keyword>
<sequence length="302" mass="34326">MRSTGSWYDIADEQGNKYIGRLRGKLKQEEMKSNNPIAVGDYVDFEIENVEQNTVLINDILERENYLIRQSTHRKNQAHIIAANIDQAMLIATLVFPRTSLGFIDRFLVSAEAYRIPTLVIFNKKDLLEGDGLVFQEELVEMYKKIGYESLAISALDKNDIQKINALLEGKKTLISGHSGVGKSTIINHIAPYLGLETGDISDYSLKGTHTTTFAEMFEIRPKTYLIDTPGIKELGLIDIEAEEISHFFPEMRERFGQCKYYNCTHLHEPDCAIVKAVENGEIAQSRYESYLSMVMGEDNRK</sequence>
<comment type="function">
    <text evidence="10">One of several proteins that assist in the late maturation steps of the functional core of the 30S ribosomal subunit. Helps release RbfA from mature subunits. May play a role in the assembly of ribosomal proteins into the subunit. Circularly permuted GTPase that catalyzes slow GTP hydrolysis, GTPase activity is stimulated by the 30S ribosomal subunit.</text>
</comment>
<keyword evidence="9 10" id="KW-0342">GTP-binding</keyword>
<dbReference type="NCBIfam" id="TIGR00157">
    <property type="entry name" value="ribosome small subunit-dependent GTPase A"/>
    <property type="match status" value="1"/>
</dbReference>
<proteinExistence type="inferred from homology"/>
<evidence type="ECO:0000256" key="9">
    <source>
        <dbReference type="ARBA" id="ARBA00023134"/>
    </source>
</evidence>
<comment type="similarity">
    <text evidence="10">Belongs to the TRAFAC class YlqF/YawG GTPase family. RsgA subfamily.</text>
</comment>
<dbReference type="InterPro" id="IPR012340">
    <property type="entry name" value="NA-bd_OB-fold"/>
</dbReference>
<dbReference type="HAMAP" id="MF_01820">
    <property type="entry name" value="GTPase_RsgA"/>
    <property type="match status" value="1"/>
</dbReference>
<feature type="binding site" evidence="10">
    <location>
        <position position="272"/>
    </location>
    <ligand>
        <name>Zn(2+)</name>
        <dbReference type="ChEBI" id="CHEBI:29105"/>
    </ligand>
</feature>
<evidence type="ECO:0000256" key="2">
    <source>
        <dbReference type="ARBA" id="ARBA00022517"/>
    </source>
</evidence>
<reference evidence="13 14" key="1">
    <citation type="submission" date="2016-10" db="EMBL/GenBank/DDBJ databases">
        <authorList>
            <person name="de Groot N.N."/>
        </authorList>
    </citation>
    <scope>NUCLEOTIDE SEQUENCE [LARGE SCALE GENOMIC DNA]</scope>
    <source>
        <strain>GEY</strain>
        <strain evidence="14">DSM 9560</strain>
    </source>
</reference>
<accession>A0A1I2IWX5</accession>
<dbReference type="GO" id="GO:0046872">
    <property type="term" value="F:metal ion binding"/>
    <property type="evidence" value="ECO:0007669"/>
    <property type="project" value="UniProtKB-KW"/>
</dbReference>
<dbReference type="STRING" id="1003.SAMN04488541_103734"/>
<dbReference type="Gene3D" id="2.40.50.140">
    <property type="entry name" value="Nucleic acid-binding proteins"/>
    <property type="match status" value="1"/>
</dbReference>
<evidence type="ECO:0000256" key="6">
    <source>
        <dbReference type="ARBA" id="ARBA00022801"/>
    </source>
</evidence>
<feature type="binding site" evidence="10">
    <location>
        <begin position="177"/>
        <end position="185"/>
    </location>
    <ligand>
        <name>GTP</name>
        <dbReference type="ChEBI" id="CHEBI:37565"/>
    </ligand>
</feature>
<dbReference type="CDD" id="cd01854">
    <property type="entry name" value="YjeQ_EngC"/>
    <property type="match status" value="1"/>
</dbReference>
<keyword evidence="6 10" id="KW-0378">Hydrolase</keyword>
<dbReference type="InterPro" id="IPR010914">
    <property type="entry name" value="RsgA_GTPase_dom"/>
</dbReference>
<dbReference type="GO" id="GO:0019843">
    <property type="term" value="F:rRNA binding"/>
    <property type="evidence" value="ECO:0007669"/>
    <property type="project" value="UniProtKB-KW"/>
</dbReference>
<feature type="binding site" evidence="10">
    <location>
        <begin position="123"/>
        <end position="126"/>
    </location>
    <ligand>
        <name>GTP</name>
        <dbReference type="ChEBI" id="CHEBI:37565"/>
    </ligand>
</feature>
<evidence type="ECO:0000256" key="5">
    <source>
        <dbReference type="ARBA" id="ARBA00022741"/>
    </source>
</evidence>
<evidence type="ECO:0000256" key="7">
    <source>
        <dbReference type="ARBA" id="ARBA00022833"/>
    </source>
</evidence>